<proteinExistence type="predicted"/>
<gene>
    <name evidence="2" type="ORF">DHW29_03770</name>
</gene>
<organism evidence="2 3">
    <name type="scientific">Acinetobacter ursingii</name>
    <dbReference type="NCBI Taxonomy" id="108980"/>
    <lineage>
        <taxon>Bacteria</taxon>
        <taxon>Pseudomonadati</taxon>
        <taxon>Pseudomonadota</taxon>
        <taxon>Gammaproteobacteria</taxon>
        <taxon>Moraxellales</taxon>
        <taxon>Moraxellaceae</taxon>
        <taxon>Acinetobacter</taxon>
    </lineage>
</organism>
<feature type="transmembrane region" description="Helical" evidence="1">
    <location>
        <begin position="7"/>
        <end position="27"/>
    </location>
</feature>
<dbReference type="Proteomes" id="UP000263596">
    <property type="component" value="Unassembled WGS sequence"/>
</dbReference>
<feature type="transmembrane region" description="Helical" evidence="1">
    <location>
        <begin position="33"/>
        <end position="54"/>
    </location>
</feature>
<reference evidence="2 3" key="1">
    <citation type="journal article" date="2018" name="Nat. Biotechnol.">
        <title>A standardized bacterial taxonomy based on genome phylogeny substantially revises the tree of life.</title>
        <authorList>
            <person name="Parks D.H."/>
            <person name="Chuvochina M."/>
            <person name="Waite D.W."/>
            <person name="Rinke C."/>
            <person name="Skarshewski A."/>
            <person name="Chaumeil P.A."/>
            <person name="Hugenholtz P."/>
        </authorList>
    </citation>
    <scope>NUCLEOTIDE SEQUENCE [LARGE SCALE GENOMIC DNA]</scope>
    <source>
        <strain evidence="2">UBA9669</strain>
    </source>
</reference>
<protein>
    <submittedName>
        <fullName evidence="2">Uncharacterized protein</fullName>
    </submittedName>
</protein>
<accession>A0A3D2SIX8</accession>
<evidence type="ECO:0000313" key="3">
    <source>
        <dbReference type="Proteomes" id="UP000263596"/>
    </source>
</evidence>
<name>A0A3D2SIX8_9GAMM</name>
<keyword evidence="1" id="KW-1133">Transmembrane helix</keyword>
<evidence type="ECO:0000256" key="1">
    <source>
        <dbReference type="SAM" id="Phobius"/>
    </source>
</evidence>
<keyword evidence="1" id="KW-0812">Transmembrane</keyword>
<dbReference type="RefSeq" id="WP_049174312.1">
    <property type="nucleotide sequence ID" value="NZ_BKFK01000001.1"/>
</dbReference>
<dbReference type="EMBL" id="DPVE01000074">
    <property type="protein sequence ID" value="HCK29381.1"/>
    <property type="molecule type" value="Genomic_DNA"/>
</dbReference>
<dbReference type="AlphaFoldDB" id="A0A3D2SIX8"/>
<evidence type="ECO:0000313" key="2">
    <source>
        <dbReference type="EMBL" id="HCK29381.1"/>
    </source>
</evidence>
<sequence length="71" mass="8069">MKYGVISALFISILWSVLAILQLWFSILDIDVFLKLTVTAGILLVIIVIVTLVIREYLSDKQLKKEGFLDD</sequence>
<comment type="caution">
    <text evidence="2">The sequence shown here is derived from an EMBL/GenBank/DDBJ whole genome shotgun (WGS) entry which is preliminary data.</text>
</comment>
<keyword evidence="1" id="KW-0472">Membrane</keyword>